<keyword evidence="4" id="KW-1185">Reference proteome</keyword>
<dbReference type="OrthoDB" id="270777at2157"/>
<evidence type="ECO:0000256" key="1">
    <source>
        <dbReference type="SAM" id="Phobius"/>
    </source>
</evidence>
<feature type="transmembrane region" description="Helical" evidence="1">
    <location>
        <begin position="127"/>
        <end position="148"/>
    </location>
</feature>
<reference evidence="3 4" key="1">
    <citation type="submission" date="2013-09" db="EMBL/GenBank/DDBJ databases">
        <title>Whole genome sequencing of Halarchaeum acidiphilum strain MH1-52-1.</title>
        <authorList>
            <person name="Shimane Y."/>
            <person name="Minegishi H."/>
            <person name="Nishi S."/>
            <person name="Echigo A."/>
            <person name="Shuto A."/>
            <person name="Konishi M."/>
            <person name="Ito T."/>
            <person name="Ohkuma M."/>
            <person name="Ohta Y."/>
            <person name="Nagano Y."/>
            <person name="Tsubouchi T."/>
            <person name="Mori K."/>
            <person name="Usui K."/>
            <person name="Kamekura M."/>
            <person name="Usami R."/>
            <person name="Takaki Y."/>
            <person name="Hatada Y."/>
        </authorList>
    </citation>
    <scope>NUCLEOTIDE SEQUENCE [LARGE SCALE GENOMIC DNA]</scope>
    <source>
        <strain evidence="3 4">JCM 16109</strain>
    </source>
</reference>
<proteinExistence type="predicted"/>
<feature type="transmembrane region" description="Helical" evidence="1">
    <location>
        <begin position="45"/>
        <end position="68"/>
    </location>
</feature>
<accession>U2YDJ8</accession>
<gene>
    <name evidence="3" type="ORF">MBEHAL_0516</name>
</gene>
<evidence type="ECO:0000313" key="3">
    <source>
        <dbReference type="EMBL" id="GAD51756.1"/>
    </source>
</evidence>
<dbReference type="Proteomes" id="UP000016986">
    <property type="component" value="Unassembled WGS sequence"/>
</dbReference>
<feature type="transmembrane region" description="Helical" evidence="1">
    <location>
        <begin position="12"/>
        <end position="33"/>
    </location>
</feature>
<sequence>MSRDGVRGDTPWVPAAITGVVAFALEYLVVYLWQANRVRESLQNVNAIIDLLGGQTIPAWKIVGWLFYNAHFVSVTRPALGGGRTTTNLIASGDAPQLLYVLPPLFLLVAGVILVRYAGLTAPRDGALCGTVVSLGYAVPTWIGVFAFRITTDDAWMGPAVALGLVLAGVVYPVVSGAIGGALAAVTSG</sequence>
<protein>
    <recommendedName>
        <fullName evidence="2">DUF7978 domain-containing protein</fullName>
    </recommendedName>
</protein>
<evidence type="ECO:0000313" key="4">
    <source>
        <dbReference type="Proteomes" id="UP000016986"/>
    </source>
</evidence>
<dbReference type="EMBL" id="BATA01000007">
    <property type="protein sequence ID" value="GAD51756.1"/>
    <property type="molecule type" value="Genomic_DNA"/>
</dbReference>
<comment type="caution">
    <text evidence="3">The sequence shown here is derived from an EMBL/GenBank/DDBJ whole genome shotgun (WGS) entry which is preliminary data.</text>
</comment>
<dbReference type="AlphaFoldDB" id="U2YDJ8"/>
<name>U2YDJ8_9EURY</name>
<feature type="transmembrane region" description="Helical" evidence="1">
    <location>
        <begin position="160"/>
        <end position="186"/>
    </location>
</feature>
<keyword evidence="1" id="KW-0472">Membrane</keyword>
<organism evidence="3 4">
    <name type="scientific">Halarchaeum acidiphilum MH1-52-1</name>
    <dbReference type="NCBI Taxonomy" id="1261545"/>
    <lineage>
        <taxon>Archaea</taxon>
        <taxon>Methanobacteriati</taxon>
        <taxon>Methanobacteriota</taxon>
        <taxon>Stenosarchaea group</taxon>
        <taxon>Halobacteria</taxon>
        <taxon>Halobacteriales</taxon>
        <taxon>Halobacteriaceae</taxon>
    </lineage>
</organism>
<dbReference type="eggNOG" id="arCOG06413">
    <property type="taxonomic scope" value="Archaea"/>
</dbReference>
<dbReference type="InterPro" id="IPR058284">
    <property type="entry name" value="DUF7978"/>
</dbReference>
<dbReference type="Pfam" id="PF25933">
    <property type="entry name" value="DUF7978"/>
    <property type="match status" value="1"/>
</dbReference>
<feature type="transmembrane region" description="Helical" evidence="1">
    <location>
        <begin position="98"/>
        <end position="115"/>
    </location>
</feature>
<keyword evidence="1" id="KW-1133">Transmembrane helix</keyword>
<keyword evidence="1" id="KW-0812">Transmembrane</keyword>
<evidence type="ECO:0000259" key="2">
    <source>
        <dbReference type="Pfam" id="PF25933"/>
    </source>
</evidence>
<feature type="domain" description="DUF7978" evidence="2">
    <location>
        <begin position="9"/>
        <end position="187"/>
    </location>
</feature>
<dbReference type="RefSeq" id="WP_020221803.1">
    <property type="nucleotide sequence ID" value="NZ_BANO01000104.1"/>
</dbReference>